<keyword evidence="2" id="KW-1133">Transmembrane helix</keyword>
<feature type="transmembrane region" description="Helical" evidence="2">
    <location>
        <begin position="594"/>
        <end position="613"/>
    </location>
</feature>
<feature type="transmembrane region" description="Helical" evidence="2">
    <location>
        <begin position="162"/>
        <end position="182"/>
    </location>
</feature>
<feature type="transmembrane region" description="Helical" evidence="2">
    <location>
        <begin position="991"/>
        <end position="1012"/>
    </location>
</feature>
<gene>
    <name evidence="3" type="ORF">LCGC14_0276340</name>
</gene>
<feature type="transmembrane region" description="Helical" evidence="2">
    <location>
        <begin position="483"/>
        <end position="501"/>
    </location>
</feature>
<evidence type="ECO:0008006" key="4">
    <source>
        <dbReference type="Google" id="ProtNLM"/>
    </source>
</evidence>
<feature type="transmembrane region" description="Helical" evidence="2">
    <location>
        <begin position="544"/>
        <end position="562"/>
    </location>
</feature>
<feature type="transmembrane region" description="Helical" evidence="2">
    <location>
        <begin position="432"/>
        <end position="451"/>
    </location>
</feature>
<feature type="transmembrane region" description="Helical" evidence="2">
    <location>
        <begin position="880"/>
        <end position="897"/>
    </location>
</feature>
<dbReference type="PANTHER" id="PTHR38434:SF1">
    <property type="entry name" value="BLL2549 PROTEIN"/>
    <property type="match status" value="1"/>
</dbReference>
<feature type="transmembrane region" description="Helical" evidence="2">
    <location>
        <begin position="240"/>
        <end position="258"/>
    </location>
</feature>
<name>A0A0F9WI74_9ZZZZ</name>
<feature type="transmembrane region" description="Helical" evidence="2">
    <location>
        <begin position="710"/>
        <end position="728"/>
    </location>
</feature>
<evidence type="ECO:0000313" key="3">
    <source>
        <dbReference type="EMBL" id="KKN85651.1"/>
    </source>
</evidence>
<dbReference type="InterPro" id="IPR019286">
    <property type="entry name" value="DUF2339_TM"/>
</dbReference>
<evidence type="ECO:0000256" key="1">
    <source>
        <dbReference type="SAM" id="MobiDB-lite"/>
    </source>
</evidence>
<feature type="transmembrane region" description="Helical" evidence="2">
    <location>
        <begin position="188"/>
        <end position="208"/>
    </location>
</feature>
<feature type="transmembrane region" description="Helical" evidence="2">
    <location>
        <begin position="137"/>
        <end position="155"/>
    </location>
</feature>
<dbReference type="PANTHER" id="PTHR38434">
    <property type="entry name" value="BLL2549 PROTEIN"/>
    <property type="match status" value="1"/>
</dbReference>
<feature type="transmembrane region" description="Helical" evidence="2">
    <location>
        <begin position="827"/>
        <end position="846"/>
    </location>
</feature>
<feature type="transmembrane region" description="Helical" evidence="2">
    <location>
        <begin position="105"/>
        <end position="125"/>
    </location>
</feature>
<feature type="transmembrane region" description="Helical" evidence="2">
    <location>
        <begin position="1019"/>
        <end position="1038"/>
    </location>
</feature>
<keyword evidence="2" id="KW-0812">Transmembrane</keyword>
<feature type="transmembrane region" description="Helical" evidence="2">
    <location>
        <begin position="949"/>
        <end position="971"/>
    </location>
</feature>
<feature type="transmembrane region" description="Helical" evidence="2">
    <location>
        <begin position="758"/>
        <end position="777"/>
    </location>
</feature>
<feature type="transmembrane region" description="Helical" evidence="2">
    <location>
        <begin position="1044"/>
        <end position="1063"/>
    </location>
</feature>
<proteinExistence type="predicted"/>
<feature type="transmembrane region" description="Helical" evidence="2">
    <location>
        <begin position="568"/>
        <end position="587"/>
    </location>
</feature>
<evidence type="ECO:0000256" key="2">
    <source>
        <dbReference type="SAM" id="Phobius"/>
    </source>
</evidence>
<feature type="transmembrane region" description="Helical" evidence="2">
    <location>
        <begin position="513"/>
        <end position="532"/>
    </location>
</feature>
<accession>A0A0F9WI74</accession>
<feature type="transmembrane region" description="Helical" evidence="2">
    <location>
        <begin position="625"/>
        <end position="642"/>
    </location>
</feature>
<keyword evidence="2" id="KW-0472">Membrane</keyword>
<sequence>MGETQRDDVRKLQDELAELRRRMEAAEGELREIAGRPEVTDQPDASSAFLGEPSVDDESVESPPIPAGLIFEAPPAKESPVEAERVAARTAAARLSFEQRVGTGWLGRIGVVVLLVAAVFFFQYAVDQGWIGEAVRVLMVGGFGLLLIAAGEWAFRKAMKIFSAAITGGGVALLYAAAYTASPNFYDLIPTPVAFGLMCAVTAIGVGLSLRSGMLATAILAQIGAYLTPILLSTGTNQQVALMIYLAVAAIGFLVVAYMNRWQVLAPLSLLGTVIVFVGWYHAFYVADVFAQTVFFGWLLLAPFVVYAVAATRADRAVDELGMGLTAIAGALLAWLLAATAQTAPALYGNLLALNVLILGICWWRNWSRVRPVVLVWTILCFAKWLAMVGQDYAGVETSWSPLATWGWVLFAIFVADVVIRFRRALTPKLDARILIAAGSGLLWVVGDVGLTNPAMLASLASLNVIVLGVCLLRRWTWPRVSVLVWSVLCFLHVSIGSWLFNGLSGDQSAFYAMWGWVVFGLFVADAIIRALPRVAMATKRPDSFLVTAAAGLLVLWTAGALEFTDSAAFGHVLAINGILLAMGWRMRWDWPRAAALAWTAVCFLGLAADQLLDTIPVSPRPWLFATWAWVLFGLFTADVLARLRWELSAALRKYNATLATLATAAMFAATWRLLDNVLPDWGVAVYTAGLSAAAIIAAIALRKLTDRSVLSYAYLGQGLVLAAFVAPMALDEISVTVAWSAQAAVAMLLARRLKERMLLVKSTVMLMLAWLHFLAIDLQAEAVGEVLVTLAGVGINTAMLSAAALAAGAVLSAGILRAGAAIWDEAIEKALALVIVCAAVAVWASQTSTQLPAITATWWWLIVPAGAGAVAVAQRRNTYALLATLALVVVMGRFFLHNTLYLRLADGPDVARQIVLNWQSALGLVLAVGALIWSRCLARRRNIWPQPAAFATVLALLAAILVVWTGSFEIDRTFAIWQARSAQAVDQARNMAYSVWWAACAIALLVTGLLVRHTPSRYLALALLAITLGKVLLVDMADVETVWRILSFLATGLVLIGSSLAYQRYFGRTTKPEQTGDSP</sequence>
<feature type="transmembrane region" description="Helical" evidence="2">
    <location>
        <begin position="789"/>
        <end position="815"/>
    </location>
</feature>
<feature type="transmembrane region" description="Helical" evidence="2">
    <location>
        <begin position="373"/>
        <end position="391"/>
    </location>
</feature>
<feature type="compositionally biased region" description="Basic and acidic residues" evidence="1">
    <location>
        <begin position="27"/>
        <end position="39"/>
    </location>
</feature>
<feature type="transmembrane region" description="Helical" evidence="2">
    <location>
        <begin position="917"/>
        <end position="937"/>
    </location>
</feature>
<reference evidence="3" key="1">
    <citation type="journal article" date="2015" name="Nature">
        <title>Complex archaea that bridge the gap between prokaryotes and eukaryotes.</title>
        <authorList>
            <person name="Spang A."/>
            <person name="Saw J.H."/>
            <person name="Jorgensen S.L."/>
            <person name="Zaremba-Niedzwiedzka K."/>
            <person name="Martijn J."/>
            <person name="Lind A.E."/>
            <person name="van Eijk R."/>
            <person name="Schleper C."/>
            <person name="Guy L."/>
            <person name="Ettema T.J."/>
        </authorList>
    </citation>
    <scope>NUCLEOTIDE SEQUENCE</scope>
</reference>
<dbReference type="Pfam" id="PF10101">
    <property type="entry name" value="DUF2339"/>
    <property type="match status" value="2"/>
</dbReference>
<protein>
    <recommendedName>
        <fullName evidence="4">DUF2339 domain-containing protein</fullName>
    </recommendedName>
</protein>
<dbReference type="AlphaFoldDB" id="A0A0F9WI74"/>
<feature type="region of interest" description="Disordered" evidence="1">
    <location>
        <begin position="27"/>
        <end position="61"/>
    </location>
</feature>
<feature type="transmembrane region" description="Helical" evidence="2">
    <location>
        <begin position="347"/>
        <end position="366"/>
    </location>
</feature>
<feature type="transmembrane region" description="Helical" evidence="2">
    <location>
        <begin position="852"/>
        <end position="873"/>
    </location>
</feature>
<feature type="transmembrane region" description="Helical" evidence="2">
    <location>
        <begin position="457"/>
        <end position="476"/>
    </location>
</feature>
<feature type="transmembrane region" description="Helical" evidence="2">
    <location>
        <begin position="289"/>
        <end position="309"/>
    </location>
</feature>
<feature type="transmembrane region" description="Helical" evidence="2">
    <location>
        <begin position="215"/>
        <end position="234"/>
    </location>
</feature>
<feature type="transmembrane region" description="Helical" evidence="2">
    <location>
        <begin position="321"/>
        <end position="341"/>
    </location>
</feature>
<dbReference type="EMBL" id="LAZR01000156">
    <property type="protein sequence ID" value="KKN85651.1"/>
    <property type="molecule type" value="Genomic_DNA"/>
</dbReference>
<feature type="transmembrane region" description="Helical" evidence="2">
    <location>
        <begin position="654"/>
        <end position="672"/>
    </location>
</feature>
<feature type="transmembrane region" description="Helical" evidence="2">
    <location>
        <begin position="403"/>
        <end position="420"/>
    </location>
</feature>
<feature type="transmembrane region" description="Helical" evidence="2">
    <location>
        <begin position="734"/>
        <end position="751"/>
    </location>
</feature>
<organism evidence="3">
    <name type="scientific">marine sediment metagenome</name>
    <dbReference type="NCBI Taxonomy" id="412755"/>
    <lineage>
        <taxon>unclassified sequences</taxon>
        <taxon>metagenomes</taxon>
        <taxon>ecological metagenomes</taxon>
    </lineage>
</organism>
<comment type="caution">
    <text evidence="3">The sequence shown here is derived from an EMBL/GenBank/DDBJ whole genome shotgun (WGS) entry which is preliminary data.</text>
</comment>
<feature type="transmembrane region" description="Helical" evidence="2">
    <location>
        <begin position="684"/>
        <end position="703"/>
    </location>
</feature>
<feature type="transmembrane region" description="Helical" evidence="2">
    <location>
        <begin position="265"/>
        <end position="283"/>
    </location>
</feature>